<protein>
    <submittedName>
        <fullName evidence="1">Fanconi anemia group F protein</fullName>
    </submittedName>
</protein>
<dbReference type="Proteomes" id="UP000805704">
    <property type="component" value="Chromosome 12"/>
</dbReference>
<keyword evidence="2" id="KW-1185">Reference proteome</keyword>
<dbReference type="EMBL" id="CM024800">
    <property type="protein sequence ID" value="KAG8012712.1"/>
    <property type="molecule type" value="Genomic_DNA"/>
</dbReference>
<comment type="caution">
    <text evidence="1">The sequence shown here is derived from an EMBL/GenBank/DDBJ whole genome shotgun (WGS) entry which is preliminary data.</text>
</comment>
<proteinExistence type="predicted"/>
<evidence type="ECO:0000313" key="2">
    <source>
        <dbReference type="Proteomes" id="UP000805704"/>
    </source>
</evidence>
<accession>A0ACB7FDW7</accession>
<sequence>MEAVLRNLAGTAELLAVAGRSGVVEQWDKQTLSRAFHWARYCEHVFTRFHNNPGMRRIMEKQLQLTNQSLQAAFPAYTDVSFSDLSQCQHLLLVGLLNNPELPSSIMKILFDSPANTKQTEHEDVSGLCSHIIQCKSACKVLSPLTDVSAVGADAEVQGAMLMEELATLLSQSSEACRTEHFLDSVLRGCDGAAQHFCLVIAAALLTTTNPAAQTASQDFLLDWLREKHSELRHMCSTSPPALLIDLSKQHLKFRDAYCAVLKKWASEMEYSMSDGEWVQTSTNQTSVTFQKLAERFLALLKACPSLREDVVKELNVLKISDGDFDVRGLSVWGDLLSVINKCP</sequence>
<evidence type="ECO:0000313" key="1">
    <source>
        <dbReference type="EMBL" id="KAG8012712.1"/>
    </source>
</evidence>
<organism evidence="1 2">
    <name type="scientific">Nibea albiflora</name>
    <name type="common">Yellow drum</name>
    <name type="synonym">Corvina albiflora</name>
    <dbReference type="NCBI Taxonomy" id="240163"/>
    <lineage>
        <taxon>Eukaryota</taxon>
        <taxon>Metazoa</taxon>
        <taxon>Chordata</taxon>
        <taxon>Craniata</taxon>
        <taxon>Vertebrata</taxon>
        <taxon>Euteleostomi</taxon>
        <taxon>Actinopterygii</taxon>
        <taxon>Neopterygii</taxon>
        <taxon>Teleostei</taxon>
        <taxon>Neoteleostei</taxon>
        <taxon>Acanthomorphata</taxon>
        <taxon>Eupercaria</taxon>
        <taxon>Sciaenidae</taxon>
        <taxon>Nibea</taxon>
    </lineage>
</organism>
<reference evidence="1" key="1">
    <citation type="submission" date="2020-04" db="EMBL/GenBank/DDBJ databases">
        <title>A chromosome-scale assembly and high-density genetic map of the yellow drum (Nibea albiflora) genome.</title>
        <authorList>
            <person name="Xu D."/>
            <person name="Zhang W."/>
            <person name="Chen R."/>
            <person name="Tan P."/>
            <person name="Wang L."/>
            <person name="Song H."/>
            <person name="Tian L."/>
            <person name="Zhu Q."/>
            <person name="Wang B."/>
        </authorList>
    </citation>
    <scope>NUCLEOTIDE SEQUENCE</scope>
    <source>
        <strain evidence="1">ZJHYS-2018</strain>
    </source>
</reference>
<name>A0ACB7FDW7_NIBAL</name>
<gene>
    <name evidence="1" type="primary">FANCF</name>
    <name evidence="1" type="ORF">GBF38_020582</name>
</gene>